<feature type="region of interest" description="Disordered" evidence="1">
    <location>
        <begin position="205"/>
        <end position="244"/>
    </location>
</feature>
<organism evidence="3 4">
    <name type="scientific">Zasmidium cellare ATCC 36951</name>
    <dbReference type="NCBI Taxonomy" id="1080233"/>
    <lineage>
        <taxon>Eukaryota</taxon>
        <taxon>Fungi</taxon>
        <taxon>Dikarya</taxon>
        <taxon>Ascomycota</taxon>
        <taxon>Pezizomycotina</taxon>
        <taxon>Dothideomycetes</taxon>
        <taxon>Dothideomycetidae</taxon>
        <taxon>Mycosphaerellales</taxon>
        <taxon>Mycosphaerellaceae</taxon>
        <taxon>Zasmidium</taxon>
    </lineage>
</organism>
<keyword evidence="2" id="KW-0472">Membrane</keyword>
<keyword evidence="2" id="KW-0812">Transmembrane</keyword>
<sequence>MEDIYREAYGKRLREKQAFTSGAAAQTSPGRGGRPLQHAAGQYPGQQVQQRGFLGRILDWFVWWSFIAITLFCVLYALWVWRGRAAWHWFTALPQHPRVQAARQRAREAPEQVNAAAYDRYLRLRYNYWTDQISFWWHRIGNFVWDHGAKVLAFVVILALVWRLYPAPSEPEPFEWYEAGEHGFDVPPWALEQLERQRRGMNNYGGWEREQNRGFEQSDVPWPEPEPANKKNKNKKKSPYPGAVDSERMHWDAFVSTSAKDGKATHTETITVYEKEDPLPARTITVYEKDEMFRNPIPAGITTRWATVIQPTNITVIRPTKITIEKTLRETITEKSVKTVPTTTTKTISPKPKDPSTITRLFNLTVEKLVTKLVPTIVANITPTTIHSLRLETIATFQTVTIPGTTLTETIEGEVVTLPGTTLTETIEGQPETITTTVIKPVAERQTGLPILGDEEHEHEQERVRRDVDDKVWCKTCRQWHCCQVPY</sequence>
<feature type="region of interest" description="Disordered" evidence="1">
    <location>
        <begin position="20"/>
        <end position="41"/>
    </location>
</feature>
<name>A0A6A6D2R3_ZASCE</name>
<reference evidence="3" key="1">
    <citation type="journal article" date="2020" name="Stud. Mycol.">
        <title>101 Dothideomycetes genomes: a test case for predicting lifestyles and emergence of pathogens.</title>
        <authorList>
            <person name="Haridas S."/>
            <person name="Albert R."/>
            <person name="Binder M."/>
            <person name="Bloem J."/>
            <person name="Labutti K."/>
            <person name="Salamov A."/>
            <person name="Andreopoulos B."/>
            <person name="Baker S."/>
            <person name="Barry K."/>
            <person name="Bills G."/>
            <person name="Bluhm B."/>
            <person name="Cannon C."/>
            <person name="Castanera R."/>
            <person name="Culley D."/>
            <person name="Daum C."/>
            <person name="Ezra D."/>
            <person name="Gonzalez J."/>
            <person name="Henrissat B."/>
            <person name="Kuo A."/>
            <person name="Liang C."/>
            <person name="Lipzen A."/>
            <person name="Lutzoni F."/>
            <person name="Magnuson J."/>
            <person name="Mondo S."/>
            <person name="Nolan M."/>
            <person name="Ohm R."/>
            <person name="Pangilinan J."/>
            <person name="Park H.-J."/>
            <person name="Ramirez L."/>
            <person name="Alfaro M."/>
            <person name="Sun H."/>
            <person name="Tritt A."/>
            <person name="Yoshinaga Y."/>
            <person name="Zwiers L.-H."/>
            <person name="Turgeon B."/>
            <person name="Goodwin S."/>
            <person name="Spatafora J."/>
            <person name="Crous P."/>
            <person name="Grigoriev I."/>
        </authorList>
    </citation>
    <scope>NUCLEOTIDE SEQUENCE</scope>
    <source>
        <strain evidence="3">ATCC 36951</strain>
    </source>
</reference>
<dbReference type="GeneID" id="54557443"/>
<feature type="transmembrane region" description="Helical" evidence="2">
    <location>
        <begin position="61"/>
        <end position="81"/>
    </location>
</feature>
<dbReference type="AlphaFoldDB" id="A0A6A6D2R3"/>
<keyword evidence="4" id="KW-1185">Reference proteome</keyword>
<feature type="compositionally biased region" description="Polar residues" evidence="1">
    <location>
        <begin position="20"/>
        <end position="29"/>
    </location>
</feature>
<proteinExistence type="predicted"/>
<dbReference type="Proteomes" id="UP000799537">
    <property type="component" value="Unassembled WGS sequence"/>
</dbReference>
<accession>A0A6A6D2R3</accession>
<evidence type="ECO:0000256" key="1">
    <source>
        <dbReference type="SAM" id="MobiDB-lite"/>
    </source>
</evidence>
<evidence type="ECO:0000313" key="3">
    <source>
        <dbReference type="EMBL" id="KAF2172462.1"/>
    </source>
</evidence>
<evidence type="ECO:0000256" key="2">
    <source>
        <dbReference type="SAM" id="Phobius"/>
    </source>
</evidence>
<gene>
    <name evidence="3" type="ORF">M409DRAFT_17695</name>
</gene>
<protein>
    <submittedName>
        <fullName evidence="3">Uncharacterized protein</fullName>
    </submittedName>
</protein>
<evidence type="ECO:0000313" key="4">
    <source>
        <dbReference type="Proteomes" id="UP000799537"/>
    </source>
</evidence>
<dbReference type="RefSeq" id="XP_033673351.1">
    <property type="nucleotide sequence ID" value="XM_033804171.1"/>
</dbReference>
<keyword evidence="2" id="KW-1133">Transmembrane helix</keyword>
<dbReference type="EMBL" id="ML993581">
    <property type="protein sequence ID" value="KAF2172462.1"/>
    <property type="molecule type" value="Genomic_DNA"/>
</dbReference>